<accession>A0AAP0NRX8</accession>
<sequence>MIICFFWIAGPPKALDEDEIEFLDKLETHATDGGLLVAEATGVSDTAQGLVKLPFEAAKTDDLRSFGHALLTKFSYLLIKAKMTCIMMLGLGEDSISASSVLVMPMVSSRMIGFRGMGLNRAKLFSRNPGWNEDDAELETTSMLSHNCTSRFFSRTLFSLIHFSAMIADHNIGE</sequence>
<comment type="caution">
    <text evidence="1">The sequence shown here is derived from an EMBL/GenBank/DDBJ whole genome shotgun (WGS) entry which is preliminary data.</text>
</comment>
<gene>
    <name evidence="1" type="ORF">Sjap_014472</name>
</gene>
<organism evidence="1 2">
    <name type="scientific">Stephania japonica</name>
    <dbReference type="NCBI Taxonomy" id="461633"/>
    <lineage>
        <taxon>Eukaryota</taxon>
        <taxon>Viridiplantae</taxon>
        <taxon>Streptophyta</taxon>
        <taxon>Embryophyta</taxon>
        <taxon>Tracheophyta</taxon>
        <taxon>Spermatophyta</taxon>
        <taxon>Magnoliopsida</taxon>
        <taxon>Ranunculales</taxon>
        <taxon>Menispermaceae</taxon>
        <taxon>Menispermoideae</taxon>
        <taxon>Cissampelideae</taxon>
        <taxon>Stephania</taxon>
    </lineage>
</organism>
<dbReference type="AlphaFoldDB" id="A0AAP0NRX8"/>
<reference evidence="1 2" key="1">
    <citation type="submission" date="2024-01" db="EMBL/GenBank/DDBJ databases">
        <title>Genome assemblies of Stephania.</title>
        <authorList>
            <person name="Yang L."/>
        </authorList>
    </citation>
    <scope>NUCLEOTIDE SEQUENCE [LARGE SCALE GENOMIC DNA]</scope>
    <source>
        <strain evidence="1">QJT</strain>
        <tissue evidence="1">Leaf</tissue>
    </source>
</reference>
<proteinExistence type="predicted"/>
<keyword evidence="2" id="KW-1185">Reference proteome</keyword>
<name>A0AAP0NRX8_9MAGN</name>
<evidence type="ECO:0000313" key="2">
    <source>
        <dbReference type="Proteomes" id="UP001417504"/>
    </source>
</evidence>
<dbReference type="EMBL" id="JBBNAE010000006">
    <property type="protein sequence ID" value="KAK9115525.1"/>
    <property type="molecule type" value="Genomic_DNA"/>
</dbReference>
<protein>
    <submittedName>
        <fullName evidence="1">Uncharacterized protein</fullName>
    </submittedName>
</protein>
<dbReference type="Proteomes" id="UP001417504">
    <property type="component" value="Unassembled WGS sequence"/>
</dbReference>
<evidence type="ECO:0000313" key="1">
    <source>
        <dbReference type="EMBL" id="KAK9115525.1"/>
    </source>
</evidence>